<evidence type="ECO:0000256" key="1">
    <source>
        <dbReference type="SAM" id="Phobius"/>
    </source>
</evidence>
<keyword evidence="1" id="KW-1133">Transmembrane helix</keyword>
<protein>
    <submittedName>
        <fullName evidence="2">Uncharacterized protein</fullName>
    </submittedName>
</protein>
<proteinExistence type="predicted"/>
<accession>A0ABR3GQJ3</accession>
<organism evidence="2 3">
    <name type="scientific">Discina gigas</name>
    <dbReference type="NCBI Taxonomy" id="1032678"/>
    <lineage>
        <taxon>Eukaryota</taxon>
        <taxon>Fungi</taxon>
        <taxon>Dikarya</taxon>
        <taxon>Ascomycota</taxon>
        <taxon>Pezizomycotina</taxon>
        <taxon>Pezizomycetes</taxon>
        <taxon>Pezizales</taxon>
        <taxon>Discinaceae</taxon>
        <taxon>Discina</taxon>
    </lineage>
</organism>
<sequence length="175" mass="20516">MPSVHGFRHPKGLHGPIRQAIEKLRNEIPTDNFYVISVRFILFLLLFIFGFVYAGSQPKVYHDVLIWQQDAKPPYTVYIYRNLTSWIDNPNGTDITVLESFLWNETYSPGYQPYNCNDTRFVGRIECDEGWLQSNRIGFEDSMGFRGDDEDFGVFYIDRYVFWMVLVFVSPSLAE</sequence>
<keyword evidence="1" id="KW-0812">Transmembrane</keyword>
<reference evidence="2 3" key="1">
    <citation type="submission" date="2024-02" db="EMBL/GenBank/DDBJ databases">
        <title>Discinaceae phylogenomics.</title>
        <authorList>
            <person name="Dirks A.C."/>
            <person name="James T.Y."/>
        </authorList>
    </citation>
    <scope>NUCLEOTIDE SEQUENCE [LARGE SCALE GENOMIC DNA]</scope>
    <source>
        <strain evidence="2 3">ACD0624</strain>
    </source>
</reference>
<evidence type="ECO:0000313" key="3">
    <source>
        <dbReference type="Proteomes" id="UP001447188"/>
    </source>
</evidence>
<dbReference type="Proteomes" id="UP001447188">
    <property type="component" value="Unassembled WGS sequence"/>
</dbReference>
<comment type="caution">
    <text evidence="2">The sequence shown here is derived from an EMBL/GenBank/DDBJ whole genome shotgun (WGS) entry which is preliminary data.</text>
</comment>
<gene>
    <name evidence="2" type="ORF">Q9L58_002795</name>
</gene>
<name>A0ABR3GQJ3_9PEZI</name>
<dbReference type="EMBL" id="JBBBZM010000025">
    <property type="protein sequence ID" value="KAL0638182.1"/>
    <property type="molecule type" value="Genomic_DNA"/>
</dbReference>
<feature type="transmembrane region" description="Helical" evidence="1">
    <location>
        <begin position="33"/>
        <end position="54"/>
    </location>
</feature>
<keyword evidence="3" id="KW-1185">Reference proteome</keyword>
<evidence type="ECO:0000313" key="2">
    <source>
        <dbReference type="EMBL" id="KAL0638182.1"/>
    </source>
</evidence>
<keyword evidence="1" id="KW-0472">Membrane</keyword>